<organism evidence="4 5">
    <name type="scientific">Sorangium cellulosum</name>
    <name type="common">Polyangium cellulosum</name>
    <dbReference type="NCBI Taxonomy" id="56"/>
    <lineage>
        <taxon>Bacteria</taxon>
        <taxon>Pseudomonadati</taxon>
        <taxon>Myxococcota</taxon>
        <taxon>Polyangia</taxon>
        <taxon>Polyangiales</taxon>
        <taxon>Polyangiaceae</taxon>
        <taxon>Sorangium</taxon>
    </lineage>
</organism>
<feature type="domain" description="L-lysine epsilon oxidase C-terminal" evidence="3">
    <location>
        <begin position="403"/>
        <end position="526"/>
    </location>
</feature>
<evidence type="ECO:0008006" key="6">
    <source>
        <dbReference type="Google" id="ProtNLM"/>
    </source>
</evidence>
<gene>
    <name evidence="4" type="ORF">BE17_52860</name>
</gene>
<feature type="compositionally biased region" description="Basic and acidic residues" evidence="1">
    <location>
        <begin position="102"/>
        <end position="130"/>
    </location>
</feature>
<evidence type="ECO:0000313" key="4">
    <source>
        <dbReference type="EMBL" id="KYF80175.1"/>
    </source>
</evidence>
<evidence type="ECO:0000259" key="3">
    <source>
        <dbReference type="Pfam" id="PF18417"/>
    </source>
</evidence>
<reference evidence="4 5" key="1">
    <citation type="submission" date="2014-02" db="EMBL/GenBank/DDBJ databases">
        <title>The small core and large imbalanced accessory genome model reveals a collaborative survival strategy of Sorangium cellulosum strains in nature.</title>
        <authorList>
            <person name="Han K."/>
            <person name="Peng R."/>
            <person name="Blom J."/>
            <person name="Li Y.-Z."/>
        </authorList>
    </citation>
    <scope>NUCLEOTIDE SEQUENCE [LARGE SCALE GENOMIC DNA]</scope>
    <source>
        <strain evidence="4 5">So0011-07</strain>
    </source>
</reference>
<dbReference type="InterPro" id="IPR016084">
    <property type="entry name" value="Haem_Oase-like_multi-hlx"/>
</dbReference>
<accession>A0A150RIR4</accession>
<feature type="compositionally biased region" description="Basic and acidic residues" evidence="1">
    <location>
        <begin position="577"/>
        <end position="587"/>
    </location>
</feature>
<comment type="caution">
    <text evidence="4">The sequence shown here is derived from an EMBL/GenBank/DDBJ whole genome shotgun (WGS) entry which is preliminary data.</text>
</comment>
<feature type="region of interest" description="Disordered" evidence="1">
    <location>
        <begin position="1078"/>
        <end position="1110"/>
    </location>
</feature>
<dbReference type="InterPro" id="IPR041173">
    <property type="entry name" value="LodA_C"/>
</dbReference>
<evidence type="ECO:0000313" key="5">
    <source>
        <dbReference type="Proteomes" id="UP000075635"/>
    </source>
</evidence>
<name>A0A150RIR4_SORCE</name>
<proteinExistence type="predicted"/>
<feature type="non-terminal residue" evidence="4">
    <location>
        <position position="1223"/>
    </location>
</feature>
<sequence length="1223" mass="135346">MDTSLIAYCRIYPGLGVARVGNSPDAFFIGPENPGAPAAVPGGYKDAQGRVKRQAARFRVYAYDAEGRALGELTAAHATITWRVELANKKASFTYFAGKYKDPEEGERNPDVQGEDRAGLEIRPGPREITGKSVRGAAHRFDSGTFRYPLGQGTYETRNVPLGELQTDAEGRLLVLGGFGKSASALPDNPIGNPATTRTGQPPNNYANNVGWYDDTSDGPVSATVMAGNRRIEVRGDAHVIVAPPDFAPDLTNIVTLHDVAREVWSSAPPAEVSFHRDVLPILQRIAALRWVNANALRGHGPGRRGDFLDPKVEEQLASPGAGSAPLRQEVFKRIRAPAGVPFQRGDRPAGARSASGDVALFATGQADAAPACARVKTPLATGEQAQAQAYAQFMPILAGDGGDPEQGDPTKWMTLLPGQYEILRRWAEGDFTPGERQAPRARLESYPVHEQPEALDRAALERCVGAPFYPGIEMTYIAADLRSWGERFRLSPSFGPGDVTKYMALPWQADFYECNTHWWPAQRPDDVATEAEFEHISARVGDNDTPGTLLELLDGRVRWDRGIRPNADEKEDESQGEGRSKDKEQPDYVGDNDMVELWHQLGFVVRKQGRNGDEVFVETERAPFVGRNVAENHRAWFNILLNIEQNQDFLPKARELALDFLAQAEALQRSPGCLSFHLPFRYSKEALAARLEAIYDEHVDNGASYDPTTDELIQSYEDMLDRLYQFAPFNQIDGAWLRNVTRAGPIDEVHALLFSIWSDEVGNGDPAKNHCNIYTSLLQSVGFYLPPVESEAYAQNPKMLDSAYTAGVFQLAISQFSEDFLPEILGMTLQLEWEAPSLVMTRKQLRSYGIDPHFYELHIAIDNAVSGHGGQARTAVELHLDNVRVQGGEEAVQETWRRIWNGYVAFATTGTLYQDIQEKIEMRRRKTRLKSLEEQVVAIIEQKRPYANRNHGTKRLGPNLLNDWFDDPEGLLGELRRSGMIVDGEPELSPFFQLTSFEGPMYKVFTDEQIEVWKDWTRALGGEERPVEKYDAGLAMARLLDTFRERQAGAGGHGVLLADPDAKPGECPVKSLSSWFERPRFPDKEPPEEQRRARNEQLPGRLPEKPEEVDASTLTLMRVLADPNNGWVVPWSAGRSALVMQMLSGNGPMSRAFQAMSPDRKDRSYRDVVVTWINRGCPMPGETLVQLEGAPPEEAVPLAAAAGVPLAAAAGVPLAAAAHELR</sequence>
<protein>
    <recommendedName>
        <fullName evidence="6">Tyrosinase copper-binding domain-containing protein</fullName>
    </recommendedName>
</protein>
<evidence type="ECO:0000259" key="2">
    <source>
        <dbReference type="Pfam" id="PF17990"/>
    </source>
</evidence>
<dbReference type="AlphaFoldDB" id="A0A150RIR4"/>
<dbReference type="Gene3D" id="1.20.910.10">
    <property type="entry name" value="Heme oxygenase-like"/>
    <property type="match status" value="1"/>
</dbReference>
<evidence type="ECO:0000256" key="1">
    <source>
        <dbReference type="SAM" id="MobiDB-lite"/>
    </source>
</evidence>
<dbReference type="InterPro" id="IPR041168">
    <property type="entry name" value="LodA_N"/>
</dbReference>
<dbReference type="SMART" id="SM01236">
    <property type="entry name" value="Haem_oxygenase_2"/>
    <property type="match status" value="1"/>
</dbReference>
<dbReference type="EMBL" id="JEMB01002567">
    <property type="protein sequence ID" value="KYF80175.1"/>
    <property type="molecule type" value="Genomic_DNA"/>
</dbReference>
<dbReference type="Pfam" id="PF14518">
    <property type="entry name" value="Haem_oxygenas_2"/>
    <property type="match status" value="1"/>
</dbReference>
<dbReference type="Proteomes" id="UP000075635">
    <property type="component" value="Unassembled WGS sequence"/>
</dbReference>
<dbReference type="Pfam" id="PF18417">
    <property type="entry name" value="LodA_C"/>
    <property type="match status" value="1"/>
</dbReference>
<feature type="region of interest" description="Disordered" evidence="1">
    <location>
        <begin position="564"/>
        <end position="590"/>
    </location>
</feature>
<feature type="domain" description="L-Lysine epsilon oxidase N-terminal" evidence="2">
    <location>
        <begin position="12"/>
        <end position="242"/>
    </location>
</feature>
<feature type="compositionally biased region" description="Basic and acidic residues" evidence="1">
    <location>
        <begin position="1078"/>
        <end position="1096"/>
    </location>
</feature>
<dbReference type="CDD" id="cd14730">
    <property type="entry name" value="LodA_like"/>
    <property type="match status" value="1"/>
</dbReference>
<dbReference type="InterPro" id="IPR033798">
    <property type="entry name" value="LodA-like"/>
</dbReference>
<dbReference type="Pfam" id="PF17990">
    <property type="entry name" value="LodA_N"/>
    <property type="match status" value="1"/>
</dbReference>
<feature type="region of interest" description="Disordered" evidence="1">
    <location>
        <begin position="102"/>
        <end position="134"/>
    </location>
</feature>